<evidence type="ECO:0000313" key="2">
    <source>
        <dbReference type="EMBL" id="GAN75857.1"/>
    </source>
</evidence>
<reference evidence="2 3" key="1">
    <citation type="submission" date="2012-11" db="EMBL/GenBank/DDBJ databases">
        <title>Whole genome sequence of Acidisphaera rubrifaciens HS-AP3.</title>
        <authorList>
            <person name="Azuma Y."/>
            <person name="Higashiura N."/>
            <person name="Hirakawa H."/>
            <person name="Matsushita K."/>
        </authorList>
    </citation>
    <scope>NUCLEOTIDE SEQUENCE [LARGE SCALE GENOMIC DNA]</scope>
    <source>
        <strain evidence="2 3">HS-AP3</strain>
    </source>
</reference>
<dbReference type="Proteomes" id="UP000032680">
    <property type="component" value="Unassembled WGS sequence"/>
</dbReference>
<dbReference type="NCBIfam" id="NF005566">
    <property type="entry name" value="PRK07236.1"/>
    <property type="match status" value="1"/>
</dbReference>
<dbReference type="EMBL" id="BANB01000010">
    <property type="protein sequence ID" value="GAN75857.1"/>
    <property type="molecule type" value="Genomic_DNA"/>
</dbReference>
<dbReference type="Pfam" id="PF22607">
    <property type="entry name" value="FAD_binding-like"/>
    <property type="match status" value="1"/>
</dbReference>
<accession>A0A0D6P2H2</accession>
<dbReference type="SUPFAM" id="SSF51905">
    <property type="entry name" value="FAD/NAD(P)-binding domain"/>
    <property type="match status" value="1"/>
</dbReference>
<gene>
    <name evidence="2" type="ORF">Asru_0010_05</name>
</gene>
<evidence type="ECO:0000313" key="3">
    <source>
        <dbReference type="Proteomes" id="UP000032680"/>
    </source>
</evidence>
<keyword evidence="3" id="KW-1185">Reference proteome</keyword>
<dbReference type="PANTHER" id="PTHR47469">
    <property type="entry name" value="MONOOXYGENASE-LIKE"/>
    <property type="match status" value="1"/>
</dbReference>
<dbReference type="InterPro" id="IPR036188">
    <property type="entry name" value="FAD/NAD-bd_sf"/>
</dbReference>
<sequence>MTTTAPRRRALVIGGSIGGLFAAHALHRHGWDVQVFERSAAELSGRGAGIVTHPQLWQALAHIGLDPADRLGVPVARRVTFARDGRVIGSRPFPQVTTSWDLVFRQLRAAWPDDRYALGRSLVDVTQDDTGISARFADGTCVTGDVLIGADGLRSSVRQAVVGDVASTYAGYVAWRGLVAERDVPAAAHSDIFDVFGFCLPPGEQFLGYPVAGPGDDLRRGHRQYNFVWYRPADEATELPRLLRDATGHVHTVSIPPPLIRDAIIDEMRAAAEAILAPQCAALVAATPRPFLQPIYDLESPRLAVGRAALIGDAAFVVRPHPGAGVTKAAEDAITLAALLDGTDDVPAALVRFAARRQPAGARMIERARHLGAYLQAQRRTEAERAAAERHRTPEAVMAETATLDF</sequence>
<dbReference type="SUPFAM" id="SSF54373">
    <property type="entry name" value="FAD-linked reductases, C-terminal domain"/>
    <property type="match status" value="1"/>
</dbReference>
<dbReference type="Gene3D" id="3.50.50.60">
    <property type="entry name" value="FAD/NAD(P)-binding domain"/>
    <property type="match status" value="2"/>
</dbReference>
<evidence type="ECO:0000259" key="1">
    <source>
        <dbReference type="Pfam" id="PF22607"/>
    </source>
</evidence>
<proteinExistence type="predicted"/>
<dbReference type="PRINTS" id="PR00420">
    <property type="entry name" value="RNGMNOXGNASE"/>
</dbReference>
<dbReference type="RefSeq" id="WP_048859597.1">
    <property type="nucleotide sequence ID" value="NZ_BANB01000010.1"/>
</dbReference>
<comment type="caution">
    <text evidence="2">The sequence shown here is derived from an EMBL/GenBank/DDBJ whole genome shotgun (WGS) entry which is preliminary data.</text>
</comment>
<feature type="domain" description="2,6-dihydroxypyridine 3-monooxygenase substrate binding" evidence="1">
    <location>
        <begin position="169"/>
        <end position="297"/>
    </location>
</feature>
<dbReference type="PANTHER" id="PTHR47469:SF2">
    <property type="entry name" value="OS06G0597600 PROTEIN"/>
    <property type="match status" value="1"/>
</dbReference>
<dbReference type="InterPro" id="IPR054707">
    <property type="entry name" value="DhpH_subs-bd"/>
</dbReference>
<name>A0A0D6P2H2_9PROT</name>
<dbReference type="OrthoDB" id="5499180at2"/>
<dbReference type="Pfam" id="PF13450">
    <property type="entry name" value="NAD_binding_8"/>
    <property type="match status" value="1"/>
</dbReference>
<protein>
    <recommendedName>
        <fullName evidence="1">2,6-dihydroxypyridine 3-monooxygenase substrate binding domain-containing protein</fullName>
    </recommendedName>
</protein>
<dbReference type="InterPro" id="IPR053212">
    <property type="entry name" value="DHP_3-monooxygenase"/>
</dbReference>
<organism evidence="2 3">
    <name type="scientific">Acidisphaera rubrifaciens HS-AP3</name>
    <dbReference type="NCBI Taxonomy" id="1231350"/>
    <lineage>
        <taxon>Bacteria</taxon>
        <taxon>Pseudomonadati</taxon>
        <taxon>Pseudomonadota</taxon>
        <taxon>Alphaproteobacteria</taxon>
        <taxon>Acetobacterales</taxon>
        <taxon>Acetobacteraceae</taxon>
        <taxon>Acidisphaera</taxon>
    </lineage>
</organism>
<dbReference type="AlphaFoldDB" id="A0A0D6P2H2"/>